<name>A0ABR4IEQ3_9EURO</name>
<keyword evidence="5 6" id="KW-0472">Membrane</keyword>
<feature type="transmembrane region" description="Helical" evidence="6">
    <location>
        <begin position="130"/>
        <end position="153"/>
    </location>
</feature>
<dbReference type="Pfam" id="PF25129">
    <property type="entry name" value="Pyr4-TMTC"/>
    <property type="match status" value="1"/>
</dbReference>
<evidence type="ECO:0000313" key="8">
    <source>
        <dbReference type="Proteomes" id="UP001610335"/>
    </source>
</evidence>
<dbReference type="InterPro" id="IPR039020">
    <property type="entry name" value="PaxB-like"/>
</dbReference>
<feature type="transmembrane region" description="Helical" evidence="6">
    <location>
        <begin position="106"/>
        <end position="124"/>
    </location>
</feature>
<accession>A0ABR4IEQ3</accession>
<reference evidence="7 8" key="1">
    <citation type="submission" date="2024-07" db="EMBL/GenBank/DDBJ databases">
        <title>Section-level genome sequencing and comparative genomics of Aspergillus sections Usti and Cavernicolus.</title>
        <authorList>
            <consortium name="Lawrence Berkeley National Laboratory"/>
            <person name="Nybo J.L."/>
            <person name="Vesth T.C."/>
            <person name="Theobald S."/>
            <person name="Frisvad J.C."/>
            <person name="Larsen T.O."/>
            <person name="Kjaerboelling I."/>
            <person name="Rothschild-Mancinelli K."/>
            <person name="Lyhne E.K."/>
            <person name="Kogle M.E."/>
            <person name="Barry K."/>
            <person name="Clum A."/>
            <person name="Na H."/>
            <person name="Ledsgaard L."/>
            <person name="Lin J."/>
            <person name="Lipzen A."/>
            <person name="Kuo A."/>
            <person name="Riley R."/>
            <person name="Mondo S."/>
            <person name="LaButti K."/>
            <person name="Haridas S."/>
            <person name="Pangalinan J."/>
            <person name="Salamov A.A."/>
            <person name="Simmons B.A."/>
            <person name="Magnuson J.K."/>
            <person name="Chen J."/>
            <person name="Drula E."/>
            <person name="Henrissat B."/>
            <person name="Wiebenga A."/>
            <person name="Lubbers R.J."/>
            <person name="Gomes A.C."/>
            <person name="Makela M.R."/>
            <person name="Stajich J."/>
            <person name="Grigoriev I.V."/>
            <person name="Mortensen U.H."/>
            <person name="De vries R.P."/>
            <person name="Baker S.E."/>
            <person name="Andersen M.R."/>
        </authorList>
    </citation>
    <scope>NUCLEOTIDE SEQUENCE [LARGE SCALE GENOMIC DNA]</scope>
    <source>
        <strain evidence="7 8">CBS 600.67</strain>
    </source>
</reference>
<comment type="similarity">
    <text evidence="2">Belongs to the paxB family.</text>
</comment>
<evidence type="ECO:0000313" key="7">
    <source>
        <dbReference type="EMBL" id="KAL2826222.1"/>
    </source>
</evidence>
<comment type="caution">
    <text evidence="7">The sequence shown here is derived from an EMBL/GenBank/DDBJ whole genome shotgun (WGS) entry which is preliminary data.</text>
</comment>
<evidence type="ECO:0000256" key="1">
    <source>
        <dbReference type="ARBA" id="ARBA00004141"/>
    </source>
</evidence>
<keyword evidence="4 6" id="KW-1133">Transmembrane helix</keyword>
<comment type="subcellular location">
    <subcellularLocation>
        <location evidence="1">Membrane</location>
        <topology evidence="1">Multi-pass membrane protein</topology>
    </subcellularLocation>
</comment>
<dbReference type="PANTHER" id="PTHR42038">
    <property type="match status" value="1"/>
</dbReference>
<evidence type="ECO:0000256" key="2">
    <source>
        <dbReference type="ARBA" id="ARBA00006757"/>
    </source>
</evidence>
<dbReference type="Proteomes" id="UP001610335">
    <property type="component" value="Unassembled WGS sequence"/>
</dbReference>
<dbReference type="PANTHER" id="PTHR42038:SF2">
    <property type="entry name" value="TERPENE CYCLASE AUSL"/>
    <property type="match status" value="1"/>
</dbReference>
<keyword evidence="8" id="KW-1185">Reference proteome</keyword>
<feature type="transmembrane region" description="Helical" evidence="6">
    <location>
        <begin position="13"/>
        <end position="30"/>
    </location>
</feature>
<protein>
    <recommendedName>
        <fullName evidence="9">Integral membrane protein</fullName>
    </recommendedName>
</protein>
<gene>
    <name evidence="7" type="ORF">BDW59DRAFT_161061</name>
</gene>
<feature type="transmembrane region" description="Helical" evidence="6">
    <location>
        <begin position="197"/>
        <end position="219"/>
    </location>
</feature>
<evidence type="ECO:0000256" key="6">
    <source>
        <dbReference type="SAM" id="Phobius"/>
    </source>
</evidence>
<feature type="transmembrane region" description="Helical" evidence="6">
    <location>
        <begin position="165"/>
        <end position="185"/>
    </location>
</feature>
<evidence type="ECO:0000256" key="3">
    <source>
        <dbReference type="ARBA" id="ARBA00022692"/>
    </source>
</evidence>
<proteinExistence type="inferred from homology"/>
<evidence type="ECO:0000256" key="5">
    <source>
        <dbReference type="ARBA" id="ARBA00023136"/>
    </source>
</evidence>
<evidence type="ECO:0008006" key="9">
    <source>
        <dbReference type="Google" id="ProtNLM"/>
    </source>
</evidence>
<keyword evidence="3 6" id="KW-0812">Transmembrane</keyword>
<sequence length="233" mass="26519">MSSLMMDPRAYDIMLRVLAFVCWSLSYINTVRTTVKDQLPSVSFMSICCDVAWEFVYAFIYPIASSHWAGGIRVWFVMHCAMMLIIIKYAPNEWVHVPFMKRHPGLAYLAITTGFMAGEVALAGEVGPDLGFFWGGALCQITASLGSLCQLVSRGSTRGASINTCYFRIIATVGGFTKMTIRHHWHLADEPWFDSPLCWFYIGITLTLDAIYPAFFFYFRRSEHSKKNERKVE</sequence>
<organism evidence="7 8">
    <name type="scientific">Aspergillus cavernicola</name>
    <dbReference type="NCBI Taxonomy" id="176166"/>
    <lineage>
        <taxon>Eukaryota</taxon>
        <taxon>Fungi</taxon>
        <taxon>Dikarya</taxon>
        <taxon>Ascomycota</taxon>
        <taxon>Pezizomycotina</taxon>
        <taxon>Eurotiomycetes</taxon>
        <taxon>Eurotiomycetidae</taxon>
        <taxon>Eurotiales</taxon>
        <taxon>Aspergillaceae</taxon>
        <taxon>Aspergillus</taxon>
        <taxon>Aspergillus subgen. Nidulantes</taxon>
    </lineage>
</organism>
<evidence type="ECO:0000256" key="4">
    <source>
        <dbReference type="ARBA" id="ARBA00022989"/>
    </source>
</evidence>
<dbReference type="EMBL" id="JBFXLS010000031">
    <property type="protein sequence ID" value="KAL2826222.1"/>
    <property type="molecule type" value="Genomic_DNA"/>
</dbReference>